<comment type="caution">
    <text evidence="1">The sequence shown here is derived from an EMBL/GenBank/DDBJ whole genome shotgun (WGS) entry which is preliminary data.</text>
</comment>
<accession>A0A8J3Z575</accession>
<evidence type="ECO:0000313" key="2">
    <source>
        <dbReference type="Proteomes" id="UP000612585"/>
    </source>
</evidence>
<sequence>MPYEWDDWALAALFSIESDEVRQVLEAKRRWPRRATSATGVAVLTVWGRTATGRPLIVAVYHRAGRTWKIIGARDMTDEELSEFGRWEETP</sequence>
<proteinExistence type="predicted"/>
<dbReference type="AlphaFoldDB" id="A0A8J3Z575"/>
<dbReference type="RefSeq" id="WP_203992441.1">
    <property type="nucleotide sequence ID" value="NZ_BOPG01000019.1"/>
</dbReference>
<organism evidence="1 2">
    <name type="scientific">Virgisporangium aurantiacum</name>
    <dbReference type="NCBI Taxonomy" id="175570"/>
    <lineage>
        <taxon>Bacteria</taxon>
        <taxon>Bacillati</taxon>
        <taxon>Actinomycetota</taxon>
        <taxon>Actinomycetes</taxon>
        <taxon>Micromonosporales</taxon>
        <taxon>Micromonosporaceae</taxon>
        <taxon>Virgisporangium</taxon>
    </lineage>
</organism>
<name>A0A8J3Z575_9ACTN</name>
<dbReference type="Proteomes" id="UP000612585">
    <property type="component" value="Unassembled WGS sequence"/>
</dbReference>
<keyword evidence="2" id="KW-1185">Reference proteome</keyword>
<protein>
    <recommendedName>
        <fullName evidence="3">BrnT family toxin</fullName>
    </recommendedName>
</protein>
<gene>
    <name evidence="1" type="ORF">Vau01_030310</name>
</gene>
<evidence type="ECO:0008006" key="3">
    <source>
        <dbReference type="Google" id="ProtNLM"/>
    </source>
</evidence>
<dbReference type="EMBL" id="BOPG01000019">
    <property type="protein sequence ID" value="GIJ55515.1"/>
    <property type="molecule type" value="Genomic_DNA"/>
</dbReference>
<evidence type="ECO:0000313" key="1">
    <source>
        <dbReference type="EMBL" id="GIJ55515.1"/>
    </source>
</evidence>
<reference evidence="1" key="1">
    <citation type="submission" date="2021-01" db="EMBL/GenBank/DDBJ databases">
        <title>Whole genome shotgun sequence of Virgisporangium aurantiacum NBRC 16421.</title>
        <authorList>
            <person name="Komaki H."/>
            <person name="Tamura T."/>
        </authorList>
    </citation>
    <scope>NUCLEOTIDE SEQUENCE</scope>
    <source>
        <strain evidence="1">NBRC 16421</strain>
    </source>
</reference>